<proteinExistence type="predicted"/>
<dbReference type="STRING" id="88036.D8SXG2"/>
<dbReference type="AlphaFoldDB" id="D8SXG2"/>
<organism evidence="8">
    <name type="scientific">Selaginella moellendorffii</name>
    <name type="common">Spikemoss</name>
    <dbReference type="NCBI Taxonomy" id="88036"/>
    <lineage>
        <taxon>Eukaryota</taxon>
        <taxon>Viridiplantae</taxon>
        <taxon>Streptophyta</taxon>
        <taxon>Embryophyta</taxon>
        <taxon>Tracheophyta</taxon>
        <taxon>Lycopodiopsida</taxon>
        <taxon>Selaginellales</taxon>
        <taxon>Selaginellaceae</taxon>
        <taxon>Selaginella</taxon>
    </lineage>
</organism>
<dbReference type="OMA" id="QPKKEHT"/>
<dbReference type="SMART" id="SM00353">
    <property type="entry name" value="HLH"/>
    <property type="match status" value="1"/>
</dbReference>
<dbReference type="InterPro" id="IPR052610">
    <property type="entry name" value="bHLH_transcription_regulator"/>
</dbReference>
<keyword evidence="5" id="KW-0175">Coiled coil</keyword>
<dbReference type="EMBL" id="GL377651">
    <property type="protein sequence ID" value="EFJ10798.1"/>
    <property type="molecule type" value="Genomic_DNA"/>
</dbReference>
<dbReference type="PROSITE" id="PS50888">
    <property type="entry name" value="BHLH"/>
    <property type="match status" value="1"/>
</dbReference>
<feature type="coiled-coil region" evidence="5">
    <location>
        <begin position="48"/>
        <end position="75"/>
    </location>
</feature>
<dbReference type="CDD" id="cd11452">
    <property type="entry name" value="bHLH_AtNAI1_like"/>
    <property type="match status" value="1"/>
</dbReference>
<feature type="non-terminal residue" evidence="7">
    <location>
        <position position="162"/>
    </location>
</feature>
<keyword evidence="8" id="KW-1185">Reference proteome</keyword>
<protein>
    <recommendedName>
        <fullName evidence="6">BHLH domain-containing protein</fullName>
    </recommendedName>
</protein>
<dbReference type="InterPro" id="IPR011598">
    <property type="entry name" value="bHLH_dom"/>
</dbReference>
<dbReference type="InterPro" id="IPR036638">
    <property type="entry name" value="HLH_DNA-bd_sf"/>
</dbReference>
<dbReference type="InterPro" id="IPR054502">
    <property type="entry name" value="bHLH-TF_ACT-like_plant"/>
</dbReference>
<evidence type="ECO:0000313" key="7">
    <source>
        <dbReference type="EMBL" id="EFJ10798.1"/>
    </source>
</evidence>
<reference evidence="7 8" key="1">
    <citation type="journal article" date="2011" name="Science">
        <title>The Selaginella genome identifies genetic changes associated with the evolution of vascular plants.</title>
        <authorList>
            <person name="Banks J.A."/>
            <person name="Nishiyama T."/>
            <person name="Hasebe M."/>
            <person name="Bowman J.L."/>
            <person name="Gribskov M."/>
            <person name="dePamphilis C."/>
            <person name="Albert V.A."/>
            <person name="Aono N."/>
            <person name="Aoyama T."/>
            <person name="Ambrose B.A."/>
            <person name="Ashton N.W."/>
            <person name="Axtell M.J."/>
            <person name="Barker E."/>
            <person name="Barker M.S."/>
            <person name="Bennetzen J.L."/>
            <person name="Bonawitz N.D."/>
            <person name="Chapple C."/>
            <person name="Cheng C."/>
            <person name="Correa L.G."/>
            <person name="Dacre M."/>
            <person name="DeBarry J."/>
            <person name="Dreyer I."/>
            <person name="Elias M."/>
            <person name="Engstrom E.M."/>
            <person name="Estelle M."/>
            <person name="Feng L."/>
            <person name="Finet C."/>
            <person name="Floyd S.K."/>
            <person name="Frommer W.B."/>
            <person name="Fujita T."/>
            <person name="Gramzow L."/>
            <person name="Gutensohn M."/>
            <person name="Harholt J."/>
            <person name="Hattori M."/>
            <person name="Heyl A."/>
            <person name="Hirai T."/>
            <person name="Hiwatashi Y."/>
            <person name="Ishikawa M."/>
            <person name="Iwata M."/>
            <person name="Karol K.G."/>
            <person name="Koehler B."/>
            <person name="Kolukisaoglu U."/>
            <person name="Kubo M."/>
            <person name="Kurata T."/>
            <person name="Lalonde S."/>
            <person name="Li K."/>
            <person name="Li Y."/>
            <person name="Litt A."/>
            <person name="Lyons E."/>
            <person name="Manning G."/>
            <person name="Maruyama T."/>
            <person name="Michael T.P."/>
            <person name="Mikami K."/>
            <person name="Miyazaki S."/>
            <person name="Morinaga S."/>
            <person name="Murata T."/>
            <person name="Mueller-Roeber B."/>
            <person name="Nelson D.R."/>
            <person name="Obara M."/>
            <person name="Oguri Y."/>
            <person name="Olmstead R.G."/>
            <person name="Onodera N."/>
            <person name="Petersen B.L."/>
            <person name="Pils B."/>
            <person name="Prigge M."/>
            <person name="Rensing S.A."/>
            <person name="Riano-Pachon D.M."/>
            <person name="Roberts A.W."/>
            <person name="Sato Y."/>
            <person name="Scheller H.V."/>
            <person name="Schulz B."/>
            <person name="Schulz C."/>
            <person name="Shakirov E.V."/>
            <person name="Shibagaki N."/>
            <person name="Shinohara N."/>
            <person name="Shippen D.E."/>
            <person name="Soerensen I."/>
            <person name="Sotooka R."/>
            <person name="Sugimoto N."/>
            <person name="Sugita M."/>
            <person name="Sumikawa N."/>
            <person name="Tanurdzic M."/>
            <person name="Theissen G."/>
            <person name="Ulvskov P."/>
            <person name="Wakazuki S."/>
            <person name="Weng J.K."/>
            <person name="Willats W.W."/>
            <person name="Wipf D."/>
            <person name="Wolf P.G."/>
            <person name="Yang L."/>
            <person name="Zimmer A.D."/>
            <person name="Zhu Q."/>
            <person name="Mitros T."/>
            <person name="Hellsten U."/>
            <person name="Loque D."/>
            <person name="Otillar R."/>
            <person name="Salamov A."/>
            <person name="Schmutz J."/>
            <person name="Shapiro H."/>
            <person name="Lindquist E."/>
            <person name="Lucas S."/>
            <person name="Rokhsar D."/>
            <person name="Grigoriev I.V."/>
        </authorList>
    </citation>
    <scope>NUCLEOTIDE SEQUENCE [LARGE SCALE GENOMIC DNA]</scope>
</reference>
<dbReference type="FunCoup" id="D8SXG2">
    <property type="interactions" value="36"/>
</dbReference>
<feature type="domain" description="BHLH" evidence="6">
    <location>
        <begin position="9"/>
        <end position="58"/>
    </location>
</feature>
<evidence type="ECO:0000256" key="4">
    <source>
        <dbReference type="ARBA" id="ARBA00023242"/>
    </source>
</evidence>
<evidence type="ECO:0000256" key="5">
    <source>
        <dbReference type="SAM" id="Coils"/>
    </source>
</evidence>
<accession>D8SXG2</accession>
<feature type="non-terminal residue" evidence="7">
    <location>
        <position position="1"/>
    </location>
</feature>
<dbReference type="Pfam" id="PF22754">
    <property type="entry name" value="bHLH-TF_ACT-like_plant"/>
    <property type="match status" value="1"/>
</dbReference>
<sequence length="162" mass="18116">SSPQGKTSGHTLDHIMAERKRREKLSQRFIALSAIVPGLKKMDKASVLGDAIKYVKQLQERLKSLEEHVSRKGVQSVAYCKKSVPMHGGSKQEDKYGSVSDDDFCPPEIEARYMGKNVLVRVHCEKRKGLLVKCLGELEKLNLLVINASALSFSDTVHDFTF</sequence>
<evidence type="ECO:0000313" key="8">
    <source>
        <dbReference type="Proteomes" id="UP000001514"/>
    </source>
</evidence>
<dbReference type="eggNOG" id="ENOG502QWBY">
    <property type="taxonomic scope" value="Eukaryota"/>
</dbReference>
<dbReference type="SUPFAM" id="SSF47459">
    <property type="entry name" value="HLH, helix-loop-helix DNA-binding domain"/>
    <property type="match status" value="1"/>
</dbReference>
<dbReference type="Gramene" id="EFJ10798">
    <property type="protein sequence ID" value="EFJ10798"/>
    <property type="gene ID" value="SELMODRAFT_48361"/>
</dbReference>
<name>D8SXG2_SELML</name>
<keyword evidence="3" id="KW-0804">Transcription</keyword>
<dbReference type="Gene3D" id="4.10.280.10">
    <property type="entry name" value="Helix-loop-helix DNA-binding domain"/>
    <property type="match status" value="1"/>
</dbReference>
<gene>
    <name evidence="7" type="ORF">SELMODRAFT_48361</name>
</gene>
<evidence type="ECO:0000256" key="1">
    <source>
        <dbReference type="ARBA" id="ARBA00004123"/>
    </source>
</evidence>
<dbReference type="Proteomes" id="UP000001514">
    <property type="component" value="Unassembled WGS sequence"/>
</dbReference>
<dbReference type="Pfam" id="PF00010">
    <property type="entry name" value="HLH"/>
    <property type="match status" value="1"/>
</dbReference>
<dbReference type="InParanoid" id="D8SXG2"/>
<dbReference type="GO" id="GO:0005634">
    <property type="term" value="C:nucleus"/>
    <property type="evidence" value="ECO:0007669"/>
    <property type="project" value="UniProtKB-SubCell"/>
</dbReference>
<dbReference type="GO" id="GO:0046983">
    <property type="term" value="F:protein dimerization activity"/>
    <property type="evidence" value="ECO:0007669"/>
    <property type="project" value="InterPro"/>
</dbReference>
<dbReference type="OrthoDB" id="690068at2759"/>
<dbReference type="PANTHER" id="PTHR45959:SF2">
    <property type="entry name" value="BHLH TRANSCRIPTION FACTOR"/>
    <property type="match status" value="1"/>
</dbReference>
<dbReference type="HOGENOM" id="CLU_046481_3_1_1"/>
<keyword evidence="2" id="KW-0805">Transcription regulation</keyword>
<dbReference type="KEGG" id="smo:SELMODRAFT_48361"/>
<keyword evidence="4" id="KW-0539">Nucleus</keyword>
<evidence type="ECO:0000259" key="6">
    <source>
        <dbReference type="PROSITE" id="PS50888"/>
    </source>
</evidence>
<comment type="subcellular location">
    <subcellularLocation>
        <location evidence="1">Nucleus</location>
    </subcellularLocation>
</comment>
<evidence type="ECO:0000256" key="3">
    <source>
        <dbReference type="ARBA" id="ARBA00023163"/>
    </source>
</evidence>
<evidence type="ECO:0000256" key="2">
    <source>
        <dbReference type="ARBA" id="ARBA00023015"/>
    </source>
</evidence>
<dbReference type="PANTHER" id="PTHR45959">
    <property type="entry name" value="BHLH TRANSCRIPTION FACTOR"/>
    <property type="match status" value="1"/>
</dbReference>